<dbReference type="Pfam" id="PF02826">
    <property type="entry name" value="2-Hacid_dh_C"/>
    <property type="match status" value="1"/>
</dbReference>
<evidence type="ECO:0000256" key="1">
    <source>
        <dbReference type="ARBA" id="ARBA00023002"/>
    </source>
</evidence>
<keyword evidence="1 2" id="KW-0560">Oxidoreductase</keyword>
<accession>A0ABS6T5V6</accession>
<dbReference type="InterPro" id="IPR029752">
    <property type="entry name" value="D-isomer_DH_CS1"/>
</dbReference>
<dbReference type="PANTHER" id="PTHR10996:SF283">
    <property type="entry name" value="GLYOXYLATE_HYDROXYPYRUVATE REDUCTASE B"/>
    <property type="match status" value="1"/>
</dbReference>
<comment type="similarity">
    <text evidence="2">Belongs to the D-isomer specific 2-hydroxyacid dehydrogenase family.</text>
</comment>
<gene>
    <name evidence="5" type="ORF">KJP28_17100</name>
</gene>
<evidence type="ECO:0000256" key="2">
    <source>
        <dbReference type="RuleBase" id="RU003719"/>
    </source>
</evidence>
<dbReference type="CDD" id="cd05301">
    <property type="entry name" value="GDH"/>
    <property type="match status" value="1"/>
</dbReference>
<keyword evidence="6" id="KW-1185">Reference proteome</keyword>
<dbReference type="EMBL" id="JAHUZE010000004">
    <property type="protein sequence ID" value="MBV7380646.1"/>
    <property type="molecule type" value="Genomic_DNA"/>
</dbReference>
<reference evidence="5 6" key="1">
    <citation type="submission" date="2021-05" db="EMBL/GenBank/DDBJ databases">
        <title>Culturable bacteria isolated from Daya Bay.</title>
        <authorList>
            <person name="Zheng W."/>
            <person name="Yu S."/>
            <person name="Huang Y."/>
        </authorList>
    </citation>
    <scope>NUCLEOTIDE SEQUENCE [LARGE SCALE GENOMIC DNA]</scope>
    <source>
        <strain evidence="5 6">DP4N28-5</strain>
    </source>
</reference>
<organism evidence="5 6">
    <name type="scientific">Maritimibacter dapengensis</name>
    <dbReference type="NCBI Taxonomy" id="2836868"/>
    <lineage>
        <taxon>Bacteria</taxon>
        <taxon>Pseudomonadati</taxon>
        <taxon>Pseudomonadota</taxon>
        <taxon>Alphaproteobacteria</taxon>
        <taxon>Rhodobacterales</taxon>
        <taxon>Roseobacteraceae</taxon>
        <taxon>Maritimibacter</taxon>
    </lineage>
</organism>
<dbReference type="Pfam" id="PF00389">
    <property type="entry name" value="2-Hacid_dh"/>
    <property type="match status" value="1"/>
</dbReference>
<sequence>MGKVLVTRPMPDIVIERLTHAHDVSVRKHVAPMSSSEMIASLRDFDVVMPTLGDAYCADIFDAVGTPRCQLLANFGVGFNHIDVAAAHGLGIQVTNTPGAVTDATADIALTLILMTARRAGEGERLVRRNGWDGWNPMQLLGQHVTGKTLGVVGMGRIGEAIARRCHFGFEMNVVFHNRSSKEPGFPARQLETIEAVASQADFLVVAVPGGSDTRHLIDKQVFGATKPNAIFVNISRGEVVKEADLVEALTKGEIAGAGLDVYEFEPEVPDALKSMEQVTLLPHLGTATLEVRTQMGLMAAKNILTFLAEGTLLNPV</sequence>
<name>A0ABS6T5V6_9RHOB</name>
<evidence type="ECO:0000259" key="4">
    <source>
        <dbReference type="Pfam" id="PF02826"/>
    </source>
</evidence>
<dbReference type="InterPro" id="IPR050223">
    <property type="entry name" value="D-isomer_2-hydroxyacid_DH"/>
</dbReference>
<evidence type="ECO:0000259" key="3">
    <source>
        <dbReference type="Pfam" id="PF00389"/>
    </source>
</evidence>
<dbReference type="Proteomes" id="UP000756530">
    <property type="component" value="Unassembled WGS sequence"/>
</dbReference>
<dbReference type="PROSITE" id="PS00065">
    <property type="entry name" value="D_2_HYDROXYACID_DH_1"/>
    <property type="match status" value="1"/>
</dbReference>
<feature type="domain" description="D-isomer specific 2-hydroxyacid dehydrogenase NAD-binding" evidence="4">
    <location>
        <begin position="110"/>
        <end position="286"/>
    </location>
</feature>
<dbReference type="InterPro" id="IPR006140">
    <property type="entry name" value="D-isomer_DH_NAD-bd"/>
</dbReference>
<evidence type="ECO:0000313" key="5">
    <source>
        <dbReference type="EMBL" id="MBV7380646.1"/>
    </source>
</evidence>
<protein>
    <submittedName>
        <fullName evidence="5">D-glycerate dehydrogenase</fullName>
    </submittedName>
</protein>
<dbReference type="RefSeq" id="WP_218393840.1">
    <property type="nucleotide sequence ID" value="NZ_JAHUZE010000004.1"/>
</dbReference>
<evidence type="ECO:0000313" key="6">
    <source>
        <dbReference type="Proteomes" id="UP000756530"/>
    </source>
</evidence>
<dbReference type="InterPro" id="IPR006139">
    <property type="entry name" value="D-isomer_2_OHA_DH_cat_dom"/>
</dbReference>
<proteinExistence type="inferred from homology"/>
<feature type="domain" description="D-isomer specific 2-hydroxyacid dehydrogenase catalytic" evidence="3">
    <location>
        <begin position="4"/>
        <end position="317"/>
    </location>
</feature>
<dbReference type="PANTHER" id="PTHR10996">
    <property type="entry name" value="2-HYDROXYACID DEHYDROGENASE-RELATED"/>
    <property type="match status" value="1"/>
</dbReference>
<comment type="caution">
    <text evidence="5">The sequence shown here is derived from an EMBL/GenBank/DDBJ whole genome shotgun (WGS) entry which is preliminary data.</text>
</comment>